<evidence type="ECO:0000259" key="2">
    <source>
        <dbReference type="Pfam" id="PF13439"/>
    </source>
</evidence>
<dbReference type="Pfam" id="PF13439">
    <property type="entry name" value="Glyco_transf_4"/>
    <property type="match status" value="1"/>
</dbReference>
<name>A0A951UFH9_9NOST</name>
<dbReference type="PANTHER" id="PTHR46401:SF2">
    <property type="entry name" value="GLYCOSYLTRANSFERASE WBBK-RELATED"/>
    <property type="match status" value="1"/>
</dbReference>
<evidence type="ECO:0000256" key="1">
    <source>
        <dbReference type="ARBA" id="ARBA00022679"/>
    </source>
</evidence>
<reference evidence="3" key="2">
    <citation type="journal article" date="2022" name="Microbiol. Resour. Announc.">
        <title>Metagenome Sequencing to Explore Phylogenomics of Terrestrial Cyanobacteria.</title>
        <authorList>
            <person name="Ward R.D."/>
            <person name="Stajich J.E."/>
            <person name="Johansen J.R."/>
            <person name="Huntemann M."/>
            <person name="Clum A."/>
            <person name="Foster B."/>
            <person name="Foster B."/>
            <person name="Roux S."/>
            <person name="Palaniappan K."/>
            <person name="Varghese N."/>
            <person name="Mukherjee S."/>
            <person name="Reddy T.B.K."/>
            <person name="Daum C."/>
            <person name="Copeland A."/>
            <person name="Chen I.A."/>
            <person name="Ivanova N.N."/>
            <person name="Kyrpides N.C."/>
            <person name="Shapiro N."/>
            <person name="Eloe-Fadrosh E.A."/>
            <person name="Pietrasiak N."/>
        </authorList>
    </citation>
    <scope>NUCLEOTIDE SEQUENCE</scope>
    <source>
        <strain evidence="3">JT2-VF2</strain>
    </source>
</reference>
<protein>
    <submittedName>
        <fullName evidence="3">Glycosyltransferase family 4 protein</fullName>
    </submittedName>
</protein>
<dbReference type="SUPFAM" id="SSF53756">
    <property type="entry name" value="UDP-Glycosyltransferase/glycogen phosphorylase"/>
    <property type="match status" value="1"/>
</dbReference>
<dbReference type="GO" id="GO:0009103">
    <property type="term" value="P:lipopolysaccharide biosynthetic process"/>
    <property type="evidence" value="ECO:0007669"/>
    <property type="project" value="TreeGrafter"/>
</dbReference>
<feature type="domain" description="Glycosyltransferase subfamily 4-like N-terminal" evidence="2">
    <location>
        <begin position="90"/>
        <end position="192"/>
    </location>
</feature>
<evidence type="ECO:0000313" key="4">
    <source>
        <dbReference type="Proteomes" id="UP000715781"/>
    </source>
</evidence>
<evidence type="ECO:0000313" key="3">
    <source>
        <dbReference type="EMBL" id="MBW4559880.1"/>
    </source>
</evidence>
<dbReference type="Proteomes" id="UP000715781">
    <property type="component" value="Unassembled WGS sequence"/>
</dbReference>
<proteinExistence type="predicted"/>
<organism evidence="3 4">
    <name type="scientific">Mojavia pulchra JT2-VF2</name>
    <dbReference type="NCBI Taxonomy" id="287848"/>
    <lineage>
        <taxon>Bacteria</taxon>
        <taxon>Bacillati</taxon>
        <taxon>Cyanobacteriota</taxon>
        <taxon>Cyanophyceae</taxon>
        <taxon>Nostocales</taxon>
        <taxon>Nostocaceae</taxon>
    </lineage>
</organism>
<dbReference type="Pfam" id="PF13692">
    <property type="entry name" value="Glyco_trans_1_4"/>
    <property type="match status" value="1"/>
</dbReference>
<accession>A0A951UFH9</accession>
<dbReference type="PANTHER" id="PTHR46401">
    <property type="entry name" value="GLYCOSYLTRANSFERASE WBBK-RELATED"/>
    <property type="match status" value="1"/>
</dbReference>
<keyword evidence="1" id="KW-0808">Transferase</keyword>
<dbReference type="Gene3D" id="3.40.50.2000">
    <property type="entry name" value="Glycogen Phosphorylase B"/>
    <property type="match status" value="2"/>
</dbReference>
<gene>
    <name evidence="3" type="ORF">KME32_01785</name>
</gene>
<dbReference type="InterPro" id="IPR028098">
    <property type="entry name" value="Glyco_trans_4-like_N"/>
</dbReference>
<dbReference type="CDD" id="cd03801">
    <property type="entry name" value="GT4_PimA-like"/>
    <property type="match status" value="1"/>
</dbReference>
<dbReference type="EMBL" id="JAHHHN010000001">
    <property type="protein sequence ID" value="MBW4559880.1"/>
    <property type="molecule type" value="Genomic_DNA"/>
</dbReference>
<sequence length="390" mass="44560">MKIAYVTTYDVQNPASWPRYHGGNYGASNFIAKTLTNQDIFIDYLGPLQNNLTWLTRSKWLFYHHLFKTDYYNWVEPIVCQNYAKQIAQKLAHLDSDIIISPEGATPTAYLECQQPIVLWIDTTLAELINFFPYLSNLCQETKNNIYKIEKAALEKCKLLIVTSEWAVETVVKTYEIDRSKIRVIPRGANIEIKPERTFSDIRNLVKSRVKTTCKLLFSGVFWHRKGGDIALAVTKQLNKIGFEAELTIIGCQPVSEEPLPSFVKPLGYINKSTPDGLSRMRKLIGDSHFLMLPTRADTNPHVLVEANAFGVPCLTTKIAGIPTVIKDDINGKTFAVDAPIEDYCNYIVHYLTHYHEYERLAMSSFNEYLYRLNWEVAGSTAKQLLLEML</sequence>
<dbReference type="GO" id="GO:0016757">
    <property type="term" value="F:glycosyltransferase activity"/>
    <property type="evidence" value="ECO:0007669"/>
    <property type="project" value="TreeGrafter"/>
</dbReference>
<comment type="caution">
    <text evidence="3">The sequence shown here is derived from an EMBL/GenBank/DDBJ whole genome shotgun (WGS) entry which is preliminary data.</text>
</comment>
<reference evidence="3" key="1">
    <citation type="submission" date="2021-05" db="EMBL/GenBank/DDBJ databases">
        <authorList>
            <person name="Pietrasiak N."/>
            <person name="Ward R."/>
            <person name="Stajich J.E."/>
            <person name="Kurbessoian T."/>
        </authorList>
    </citation>
    <scope>NUCLEOTIDE SEQUENCE</scope>
    <source>
        <strain evidence="3">JT2-VF2</strain>
    </source>
</reference>
<dbReference type="AlphaFoldDB" id="A0A951UFH9"/>